<feature type="compositionally biased region" description="Low complexity" evidence="1">
    <location>
        <begin position="264"/>
        <end position="281"/>
    </location>
</feature>
<accession>A0A8H8DEU1</accession>
<feature type="compositionally biased region" description="Low complexity" evidence="1">
    <location>
        <begin position="293"/>
        <end position="316"/>
    </location>
</feature>
<dbReference type="EMBL" id="JAEFCI010012380">
    <property type="protein sequence ID" value="KAG5456039.1"/>
    <property type="molecule type" value="Genomic_DNA"/>
</dbReference>
<evidence type="ECO:0000256" key="1">
    <source>
        <dbReference type="SAM" id="MobiDB-lite"/>
    </source>
</evidence>
<feature type="compositionally biased region" description="Polar residues" evidence="1">
    <location>
        <begin position="332"/>
        <end position="345"/>
    </location>
</feature>
<feature type="compositionally biased region" description="Low complexity" evidence="1">
    <location>
        <begin position="209"/>
        <end position="247"/>
    </location>
</feature>
<feature type="compositionally biased region" description="Gly residues" evidence="1">
    <location>
        <begin position="282"/>
        <end position="292"/>
    </location>
</feature>
<gene>
    <name evidence="2" type="ORF">BJ554DRAFT_4330</name>
</gene>
<feature type="region of interest" description="Disordered" evidence="1">
    <location>
        <begin position="1"/>
        <end position="138"/>
    </location>
</feature>
<dbReference type="AlphaFoldDB" id="A0A8H8DEU1"/>
<evidence type="ECO:0000313" key="2">
    <source>
        <dbReference type="EMBL" id="KAG5456039.1"/>
    </source>
</evidence>
<feature type="compositionally biased region" description="Basic and acidic residues" evidence="1">
    <location>
        <begin position="112"/>
        <end position="126"/>
    </location>
</feature>
<proteinExistence type="predicted"/>
<dbReference type="Proteomes" id="UP000673691">
    <property type="component" value="Unassembled WGS sequence"/>
</dbReference>
<name>A0A8H8DEU1_9FUNG</name>
<feature type="region of interest" description="Disordered" evidence="1">
    <location>
        <begin position="209"/>
        <end position="366"/>
    </location>
</feature>
<organism evidence="2 3">
    <name type="scientific">Olpidium bornovanus</name>
    <dbReference type="NCBI Taxonomy" id="278681"/>
    <lineage>
        <taxon>Eukaryota</taxon>
        <taxon>Fungi</taxon>
        <taxon>Fungi incertae sedis</taxon>
        <taxon>Olpidiomycota</taxon>
        <taxon>Olpidiomycotina</taxon>
        <taxon>Olpidiomycetes</taxon>
        <taxon>Olpidiales</taxon>
        <taxon>Olpidiaceae</taxon>
        <taxon>Olpidium</taxon>
    </lineage>
</organism>
<comment type="caution">
    <text evidence="2">The sequence shown here is derived from an EMBL/GenBank/DDBJ whole genome shotgun (WGS) entry which is preliminary data.</text>
</comment>
<evidence type="ECO:0000313" key="3">
    <source>
        <dbReference type="Proteomes" id="UP000673691"/>
    </source>
</evidence>
<sequence>MGIPMHVDQPSGKHTRTVSESSDDGECLQTWCRFRNAGGGGGWEAYATDFNSGEHRDEQQDTGNETVSEDEDGPAGDTPAPVNFAAGRPPGIHSNRSEPRARRLPAYAGHDQPADRAARRAAEEIRSGAGQGGRVTHPENTLSNVVRLAARAGHYAAVRRSGETERLRNDGLTAVFDALRQQSNRLRRGANRLREQFLQCPPLPAAAVPTAPAWPSSGGGAAAAAGSSASRSSGFARSTTAAPPAASGQRPPRAFPWQEPVSPPASAALARRAAPEPAAVEGRGGGEGGGGASPSAARAPAADGASASSPRGAPPGHRGNTATMSARALSRWRNQSGAARSTAPRQGSFPPAAFVARGAAPPQPAVSSAFTGRALAAGNPAQSIAARAQPQHIPRLRLHIGESGFATVAVADEPGMHLAFRQVPR</sequence>
<reference evidence="2 3" key="1">
    <citation type="journal article" name="Sci. Rep.">
        <title>Genome-scale phylogenetic analyses confirm Olpidium as the closest living zoosporic fungus to the non-flagellated, terrestrial fungi.</title>
        <authorList>
            <person name="Chang Y."/>
            <person name="Rochon D."/>
            <person name="Sekimoto S."/>
            <person name="Wang Y."/>
            <person name="Chovatia M."/>
            <person name="Sandor L."/>
            <person name="Salamov A."/>
            <person name="Grigoriev I.V."/>
            <person name="Stajich J.E."/>
            <person name="Spatafora J.W."/>
        </authorList>
    </citation>
    <scope>NUCLEOTIDE SEQUENCE [LARGE SCALE GENOMIC DNA]</scope>
    <source>
        <strain evidence="2">S191</strain>
    </source>
</reference>
<protein>
    <submittedName>
        <fullName evidence="2">Uncharacterized protein</fullName>
    </submittedName>
</protein>
<keyword evidence="3" id="KW-1185">Reference proteome</keyword>